<dbReference type="EMBL" id="JAQMWT010000024">
    <property type="protein sequence ID" value="KAJ8613646.1"/>
    <property type="molecule type" value="Genomic_DNA"/>
</dbReference>
<dbReference type="InterPro" id="IPR012337">
    <property type="entry name" value="RNaseH-like_sf"/>
</dbReference>
<reference evidence="2" key="1">
    <citation type="submission" date="2023-01" db="EMBL/GenBank/DDBJ databases">
        <title>Metagenome sequencing of chrysophaentin producing Chrysophaeum taylorii.</title>
        <authorList>
            <person name="Davison J."/>
            <person name="Bewley C."/>
        </authorList>
    </citation>
    <scope>NUCLEOTIDE SEQUENCE</scope>
    <source>
        <strain evidence="2">NIES-1699</strain>
    </source>
</reference>
<dbReference type="PROSITE" id="PS50879">
    <property type="entry name" value="RNASE_H_1"/>
    <property type="match status" value="1"/>
</dbReference>
<keyword evidence="3" id="KW-1185">Reference proteome</keyword>
<dbReference type="GO" id="GO:0003676">
    <property type="term" value="F:nucleic acid binding"/>
    <property type="evidence" value="ECO:0007669"/>
    <property type="project" value="InterPro"/>
</dbReference>
<evidence type="ECO:0000313" key="2">
    <source>
        <dbReference type="EMBL" id="KAJ8613646.1"/>
    </source>
</evidence>
<evidence type="ECO:0000313" key="3">
    <source>
        <dbReference type="Proteomes" id="UP001230188"/>
    </source>
</evidence>
<sequence>MWFAIVAAYARLSPRGVLSAPELEARCRDWPFVLYFDGGSRGNPGSGGCGAVVLNASGLPVVESWAFLDDPRTTNNVAEYCGLLLGAKGLDGIDRCLICGDSKLVVSQVSGDWRCNDRRLKALRARVLEALDGTEFEIIHIPRHLNARADDLANHAMDTASSGSRRV</sequence>
<organism evidence="2 3">
    <name type="scientific">Chrysophaeum taylorii</name>
    <dbReference type="NCBI Taxonomy" id="2483200"/>
    <lineage>
        <taxon>Eukaryota</taxon>
        <taxon>Sar</taxon>
        <taxon>Stramenopiles</taxon>
        <taxon>Ochrophyta</taxon>
        <taxon>Pelagophyceae</taxon>
        <taxon>Pelagomonadales</taxon>
        <taxon>Pelagomonadaceae</taxon>
        <taxon>Chrysophaeum</taxon>
    </lineage>
</organism>
<feature type="domain" description="RNase H type-1" evidence="1">
    <location>
        <begin position="28"/>
        <end position="166"/>
    </location>
</feature>
<dbReference type="PANTHER" id="PTHR46387:SF2">
    <property type="entry name" value="RIBONUCLEASE HI"/>
    <property type="match status" value="1"/>
</dbReference>
<dbReference type="SUPFAM" id="SSF53098">
    <property type="entry name" value="Ribonuclease H-like"/>
    <property type="match status" value="1"/>
</dbReference>
<accession>A0AAD7UNF0</accession>
<dbReference type="Pfam" id="PF13456">
    <property type="entry name" value="RVT_3"/>
    <property type="match status" value="1"/>
</dbReference>
<dbReference type="CDD" id="cd09279">
    <property type="entry name" value="RNase_HI_like"/>
    <property type="match status" value="1"/>
</dbReference>
<evidence type="ECO:0000259" key="1">
    <source>
        <dbReference type="PROSITE" id="PS50879"/>
    </source>
</evidence>
<dbReference type="GO" id="GO:0004523">
    <property type="term" value="F:RNA-DNA hybrid ribonuclease activity"/>
    <property type="evidence" value="ECO:0007669"/>
    <property type="project" value="InterPro"/>
</dbReference>
<dbReference type="Proteomes" id="UP001230188">
    <property type="component" value="Unassembled WGS sequence"/>
</dbReference>
<proteinExistence type="predicted"/>
<dbReference type="InterPro" id="IPR002156">
    <property type="entry name" value="RNaseH_domain"/>
</dbReference>
<dbReference type="Gene3D" id="3.30.420.10">
    <property type="entry name" value="Ribonuclease H-like superfamily/Ribonuclease H"/>
    <property type="match status" value="1"/>
</dbReference>
<name>A0AAD7UNF0_9STRA</name>
<dbReference type="InterPro" id="IPR036397">
    <property type="entry name" value="RNaseH_sf"/>
</dbReference>
<dbReference type="PANTHER" id="PTHR46387">
    <property type="entry name" value="POLYNUCLEOTIDYL TRANSFERASE, RIBONUCLEASE H-LIKE SUPERFAMILY PROTEIN"/>
    <property type="match status" value="1"/>
</dbReference>
<gene>
    <name evidence="2" type="ORF">CTAYLR_003129</name>
</gene>
<comment type="caution">
    <text evidence="2">The sequence shown here is derived from an EMBL/GenBank/DDBJ whole genome shotgun (WGS) entry which is preliminary data.</text>
</comment>
<dbReference type="AlphaFoldDB" id="A0AAD7UNF0"/>
<protein>
    <recommendedName>
        <fullName evidence="1">RNase H type-1 domain-containing protein</fullName>
    </recommendedName>
</protein>